<dbReference type="Gene3D" id="3.40.50.1390">
    <property type="entry name" value="Resolvase, N-terminal catalytic domain"/>
    <property type="match status" value="1"/>
</dbReference>
<dbReference type="PANTHER" id="PTHR30461:SF26">
    <property type="entry name" value="RESOLVASE HOMOLOG YNEB"/>
    <property type="match status" value="1"/>
</dbReference>
<dbReference type="PROSITE" id="PS00397">
    <property type="entry name" value="RECOMBINASES_1"/>
    <property type="match status" value="1"/>
</dbReference>
<dbReference type="InterPro" id="IPR006119">
    <property type="entry name" value="Resolv_N"/>
</dbReference>
<keyword evidence="3" id="KW-0230">DNA invertase</keyword>
<evidence type="ECO:0000256" key="6">
    <source>
        <dbReference type="PIRSR" id="PIRSR606118-50"/>
    </source>
</evidence>
<evidence type="ECO:0000256" key="1">
    <source>
        <dbReference type="ARBA" id="ARBA00009913"/>
    </source>
</evidence>
<dbReference type="InterPro" id="IPR006118">
    <property type="entry name" value="Recombinase_CS"/>
</dbReference>
<evidence type="ECO:0000313" key="10">
    <source>
        <dbReference type="Proteomes" id="UP000219335"/>
    </source>
</evidence>
<dbReference type="InterPro" id="IPR050639">
    <property type="entry name" value="SSR_resolvase"/>
</dbReference>
<dbReference type="SMART" id="SM00857">
    <property type="entry name" value="Resolvase"/>
    <property type="match status" value="1"/>
</dbReference>
<dbReference type="PROSITE" id="PS51736">
    <property type="entry name" value="RECOMBINASES_3"/>
    <property type="match status" value="1"/>
</dbReference>
<dbReference type="GO" id="GO:0015074">
    <property type="term" value="P:DNA integration"/>
    <property type="evidence" value="ECO:0007669"/>
    <property type="project" value="UniProtKB-KW"/>
</dbReference>
<keyword evidence="2" id="KW-0229">DNA integration</keyword>
<comment type="similarity">
    <text evidence="1">Belongs to the site-specific recombinase resolvase family.</text>
</comment>
<dbReference type="PROSITE" id="PS00398">
    <property type="entry name" value="RECOMBINASES_2"/>
    <property type="match status" value="1"/>
</dbReference>
<dbReference type="AlphaFoldDB" id="A0A286A734"/>
<dbReference type="PANTHER" id="PTHR30461">
    <property type="entry name" value="DNA-INVERTASE FROM LAMBDOID PROPHAGE"/>
    <property type="match status" value="1"/>
</dbReference>
<dbReference type="InterPro" id="IPR006120">
    <property type="entry name" value="Resolvase_HTH_dom"/>
</dbReference>
<feature type="domain" description="Resolvase/invertase-type recombinase catalytic" evidence="8">
    <location>
        <begin position="2"/>
        <end position="135"/>
    </location>
</feature>
<dbReference type="GO" id="GO:0000150">
    <property type="term" value="F:DNA strand exchange activity"/>
    <property type="evidence" value="ECO:0007669"/>
    <property type="project" value="UniProtKB-KW"/>
</dbReference>
<sequence>MALVGYARVSTTGQSLDVQVDKLLDYPCDKVYQEKKSGVTANRPELKKCLDYVREGDVLIITKLDRLARSTVDLHNILEQLNKKGVGFRVLDQSIDTTSPTGKLLFGILASIAEFETELRKERQMDGIKKARENGVAFGRKAKLTDKQIEELKQKRSEGVLIRDLMAGYNLSKATVYRLLTVEDPT</sequence>
<dbReference type="CDD" id="cd00569">
    <property type="entry name" value="HTH_Hin_like"/>
    <property type="match status" value="1"/>
</dbReference>
<dbReference type="CDD" id="cd03768">
    <property type="entry name" value="SR_ResInv"/>
    <property type="match status" value="1"/>
</dbReference>
<evidence type="ECO:0000256" key="5">
    <source>
        <dbReference type="ARBA" id="ARBA00023172"/>
    </source>
</evidence>
<reference evidence="9 10" key="1">
    <citation type="submission" date="2017-09" db="EMBL/GenBank/DDBJ databases">
        <authorList>
            <person name="Ehlers B."/>
            <person name="Leendertz F.H."/>
        </authorList>
    </citation>
    <scope>NUCLEOTIDE SEQUENCE [LARGE SCALE GENOMIC DNA]</scope>
    <source>
        <strain evidence="9 10">Nm42</strain>
    </source>
</reference>
<evidence type="ECO:0000313" key="9">
    <source>
        <dbReference type="EMBL" id="SOD17696.1"/>
    </source>
</evidence>
<dbReference type="Proteomes" id="UP000219335">
    <property type="component" value="Unassembled WGS sequence"/>
</dbReference>
<dbReference type="EMBL" id="OCMU01000001">
    <property type="protein sequence ID" value="SOD17696.1"/>
    <property type="molecule type" value="Genomic_DNA"/>
</dbReference>
<evidence type="ECO:0000256" key="7">
    <source>
        <dbReference type="PROSITE-ProRule" id="PRU10137"/>
    </source>
</evidence>
<organism evidence="9 10">
    <name type="scientific">Nitrosomonas ureae</name>
    <dbReference type="NCBI Taxonomy" id="44577"/>
    <lineage>
        <taxon>Bacteria</taxon>
        <taxon>Pseudomonadati</taxon>
        <taxon>Pseudomonadota</taxon>
        <taxon>Betaproteobacteria</taxon>
        <taxon>Nitrosomonadales</taxon>
        <taxon>Nitrosomonadaceae</taxon>
        <taxon>Nitrosomonas</taxon>
    </lineage>
</organism>
<dbReference type="InterPro" id="IPR036162">
    <property type="entry name" value="Resolvase-like_N_sf"/>
</dbReference>
<evidence type="ECO:0000256" key="3">
    <source>
        <dbReference type="ARBA" id="ARBA00023100"/>
    </source>
</evidence>
<keyword evidence="4" id="KW-0238">DNA-binding</keyword>
<evidence type="ECO:0000256" key="2">
    <source>
        <dbReference type="ARBA" id="ARBA00022908"/>
    </source>
</evidence>
<evidence type="ECO:0000256" key="4">
    <source>
        <dbReference type="ARBA" id="ARBA00023125"/>
    </source>
</evidence>
<dbReference type="FunFam" id="3.40.50.1390:FF:000001">
    <property type="entry name" value="DNA recombinase"/>
    <property type="match status" value="1"/>
</dbReference>
<dbReference type="Pfam" id="PF02796">
    <property type="entry name" value="HTH_7"/>
    <property type="match status" value="1"/>
</dbReference>
<accession>A0A286A734</accession>
<evidence type="ECO:0000259" key="8">
    <source>
        <dbReference type="PROSITE" id="PS51736"/>
    </source>
</evidence>
<feature type="active site" description="O-(5'-phospho-DNA)-serine intermediate" evidence="6 7">
    <location>
        <position position="10"/>
    </location>
</feature>
<keyword evidence="5" id="KW-0233">DNA recombination</keyword>
<protein>
    <submittedName>
        <fullName evidence="9">Site-specific DNA recombinase</fullName>
    </submittedName>
</protein>
<dbReference type="SUPFAM" id="SSF53041">
    <property type="entry name" value="Resolvase-like"/>
    <property type="match status" value="1"/>
</dbReference>
<proteinExistence type="inferred from homology"/>
<gene>
    <name evidence="9" type="ORF">SAMN06297164_1301</name>
</gene>
<name>A0A286A734_9PROT</name>
<dbReference type="Pfam" id="PF00239">
    <property type="entry name" value="Resolvase"/>
    <property type="match status" value="1"/>
</dbReference>
<dbReference type="RefSeq" id="WP_097104473.1">
    <property type="nucleotide sequence ID" value="NZ_OCMU01000001.1"/>
</dbReference>
<dbReference type="GO" id="GO:0003677">
    <property type="term" value="F:DNA binding"/>
    <property type="evidence" value="ECO:0007669"/>
    <property type="project" value="UniProtKB-KW"/>
</dbReference>